<dbReference type="Gene3D" id="1.10.268.20">
    <property type="match status" value="1"/>
</dbReference>
<comment type="subcellular location">
    <subcellularLocation>
        <location evidence="1">Endosome membrane</location>
        <topology evidence="1">Peripheral membrane protein</topology>
    </subcellularLocation>
</comment>
<evidence type="ECO:0000313" key="5">
    <source>
        <dbReference type="Proteomes" id="UP001190700"/>
    </source>
</evidence>
<dbReference type="PROSITE" id="PS51718">
    <property type="entry name" value="G_DYNAMIN_2"/>
    <property type="match status" value="1"/>
</dbReference>
<feature type="domain" description="PH" evidence="2">
    <location>
        <begin position="427"/>
        <end position="523"/>
    </location>
</feature>
<dbReference type="SMART" id="SM00233">
    <property type="entry name" value="PH"/>
    <property type="match status" value="1"/>
</dbReference>
<dbReference type="EMBL" id="LGRX02016853">
    <property type="protein sequence ID" value="KAK3261506.1"/>
    <property type="molecule type" value="Genomic_DNA"/>
</dbReference>
<dbReference type="Proteomes" id="UP001190700">
    <property type="component" value="Unassembled WGS sequence"/>
</dbReference>
<dbReference type="InterPro" id="IPR051943">
    <property type="entry name" value="TRAFAC_Dynamin-like_GTPase"/>
</dbReference>
<protein>
    <recommendedName>
        <fullName evidence="6">Dynamin-type G domain-containing protein</fullName>
    </recommendedName>
</protein>
<keyword evidence="5" id="KW-1185">Reference proteome</keyword>
<evidence type="ECO:0000259" key="3">
    <source>
        <dbReference type="PROSITE" id="PS51718"/>
    </source>
</evidence>
<dbReference type="InterPro" id="IPR001849">
    <property type="entry name" value="PH_domain"/>
</dbReference>
<dbReference type="Pfam" id="PF00169">
    <property type="entry name" value="PH"/>
    <property type="match status" value="1"/>
</dbReference>
<comment type="caution">
    <text evidence="4">The sequence shown here is derived from an EMBL/GenBank/DDBJ whole genome shotgun (WGS) entry which is preliminary data.</text>
</comment>
<evidence type="ECO:0008006" key="6">
    <source>
        <dbReference type="Google" id="ProtNLM"/>
    </source>
</evidence>
<dbReference type="SUPFAM" id="SSF52540">
    <property type="entry name" value="P-loop containing nucleoside triphosphate hydrolases"/>
    <property type="match status" value="1"/>
</dbReference>
<name>A0AAE0FKJ5_9CHLO</name>
<proteinExistence type="predicted"/>
<evidence type="ECO:0000313" key="4">
    <source>
        <dbReference type="EMBL" id="KAK3261506.1"/>
    </source>
</evidence>
<dbReference type="GO" id="GO:0010008">
    <property type="term" value="C:endosome membrane"/>
    <property type="evidence" value="ECO:0007669"/>
    <property type="project" value="UniProtKB-SubCell"/>
</dbReference>
<evidence type="ECO:0000256" key="1">
    <source>
        <dbReference type="ARBA" id="ARBA00004481"/>
    </source>
</evidence>
<dbReference type="AlphaFoldDB" id="A0AAE0FKJ5"/>
<organism evidence="4 5">
    <name type="scientific">Cymbomonas tetramitiformis</name>
    <dbReference type="NCBI Taxonomy" id="36881"/>
    <lineage>
        <taxon>Eukaryota</taxon>
        <taxon>Viridiplantae</taxon>
        <taxon>Chlorophyta</taxon>
        <taxon>Pyramimonadophyceae</taxon>
        <taxon>Pyramimonadales</taxon>
        <taxon>Pyramimonadaceae</taxon>
        <taxon>Cymbomonas</taxon>
    </lineage>
</organism>
<reference evidence="4 5" key="1">
    <citation type="journal article" date="2015" name="Genome Biol. Evol.">
        <title>Comparative Genomics of a Bacterivorous Green Alga Reveals Evolutionary Causalities and Consequences of Phago-Mixotrophic Mode of Nutrition.</title>
        <authorList>
            <person name="Burns J.A."/>
            <person name="Paasch A."/>
            <person name="Narechania A."/>
            <person name="Kim E."/>
        </authorList>
    </citation>
    <scope>NUCLEOTIDE SEQUENCE [LARGE SCALE GENOMIC DNA]</scope>
    <source>
        <strain evidence="4 5">PLY_AMNH</strain>
    </source>
</reference>
<accession>A0AAE0FKJ5</accession>
<dbReference type="InterPro" id="IPR011993">
    <property type="entry name" value="PH-like_dom_sf"/>
</dbReference>
<dbReference type="Pfam" id="PF18150">
    <property type="entry name" value="DUF5600"/>
    <property type="match status" value="1"/>
</dbReference>
<feature type="domain" description="Dynamin-type G" evidence="3">
    <location>
        <begin position="50"/>
        <end position="295"/>
    </location>
</feature>
<dbReference type="CDD" id="cd09913">
    <property type="entry name" value="EHD"/>
    <property type="match status" value="1"/>
</dbReference>
<dbReference type="InterPro" id="IPR045063">
    <property type="entry name" value="Dynamin_N"/>
</dbReference>
<dbReference type="Gene3D" id="2.30.29.30">
    <property type="entry name" value="Pleckstrin-homology domain (PH domain)/Phosphotyrosine-binding domain (PTB)"/>
    <property type="match status" value="1"/>
</dbReference>
<dbReference type="PANTHER" id="PTHR43681">
    <property type="entry name" value="TRANSMEMBRANE GTPASE FZO"/>
    <property type="match status" value="1"/>
</dbReference>
<dbReference type="PROSITE" id="PS50003">
    <property type="entry name" value="PH_DOMAIN"/>
    <property type="match status" value="1"/>
</dbReference>
<dbReference type="Pfam" id="PF00350">
    <property type="entry name" value="Dynamin_N"/>
    <property type="match status" value="1"/>
</dbReference>
<dbReference type="PANTHER" id="PTHR43681:SF1">
    <property type="entry name" value="SARCALUMENIN"/>
    <property type="match status" value="1"/>
</dbReference>
<gene>
    <name evidence="4" type="ORF">CYMTET_29589</name>
</gene>
<dbReference type="SUPFAM" id="SSF50729">
    <property type="entry name" value="PH domain-like"/>
    <property type="match status" value="1"/>
</dbReference>
<dbReference type="Gene3D" id="3.40.50.300">
    <property type="entry name" value="P-loop containing nucleotide triphosphate hydrolases"/>
    <property type="match status" value="1"/>
</dbReference>
<sequence length="537" mass="59985">MAQKVKGFTCLRYDSSVEALLGLYETKIKQLESDSLFDKFGSALLTSGELRAKPLVMLVGQYSTGKTTFIRYLLGKEFPGQHIGPEPTTDGFVALMEGPADTSTPGNTVTADPTKPFRALTEFGPAFLGKFQCGEVTDTKILDSINLIDTPGILAGAEVEAGKRGCTGRSRHSGVSDFTKVCRWFAERADLIMLLFDCHKLDISDELKTVILTSLAGQDEKVRLVLNKADQVSTKELMKVYGAVMWSLGKVLSTPEVKRAYVSSFWDEQELQNPQMLDYMDSERQELVDELKNLPTVAEKAKIDKFVRRARMLKTHVLILSHLRGKLPMAGLVGRANAMTQKKILDHLDIEFQILAKKEGLDLSSFPKAESYKEVLLNGQYDDWSQFPKLTRTQMETLEAVLEVDIPHLLNYFAAEVSGAPDPFVPKGECEGWLMKAGGRNPAFKRRWCKLKNRKLEYFKKASDETMAGFILLQHAKVEVGLNLEEDFALLISGENLKRTFKICAENADDMVMWYRELRHASGDDVEPASPTGEVTA</sequence>
<evidence type="ECO:0000259" key="2">
    <source>
        <dbReference type="PROSITE" id="PS50003"/>
    </source>
</evidence>
<dbReference type="GO" id="GO:0005525">
    <property type="term" value="F:GTP binding"/>
    <property type="evidence" value="ECO:0007669"/>
    <property type="project" value="InterPro"/>
</dbReference>
<dbReference type="InterPro" id="IPR027417">
    <property type="entry name" value="P-loop_NTPase"/>
</dbReference>
<dbReference type="InterPro" id="IPR040990">
    <property type="entry name" value="DUF5600"/>
</dbReference>
<dbReference type="InterPro" id="IPR030381">
    <property type="entry name" value="G_DYNAMIN_dom"/>
</dbReference>